<evidence type="ECO:0000259" key="1">
    <source>
        <dbReference type="Pfam" id="PF04542"/>
    </source>
</evidence>
<keyword evidence="3" id="KW-1185">Reference proteome</keyword>
<accession>A0ABT2K2Z1</accession>
<dbReference type="RefSeq" id="WP_260221578.1">
    <property type="nucleotide sequence ID" value="NZ_JAJAGO010000019.1"/>
</dbReference>
<reference evidence="2 3" key="1">
    <citation type="submission" date="2021-10" db="EMBL/GenBank/DDBJ databases">
        <title>Streptomyces gossypii sp. nov., isolated from soil collected from cotton field.</title>
        <authorList>
            <person name="Ge X."/>
            <person name="Chen X."/>
            <person name="Liu W."/>
        </authorList>
    </citation>
    <scope>NUCLEOTIDE SEQUENCE [LARGE SCALE GENOMIC DNA]</scope>
    <source>
        <strain evidence="2 3">N2-109</strain>
    </source>
</reference>
<proteinExistence type="predicted"/>
<dbReference type="Pfam" id="PF04542">
    <property type="entry name" value="Sigma70_r2"/>
    <property type="match status" value="1"/>
</dbReference>
<dbReference type="InterPro" id="IPR013325">
    <property type="entry name" value="RNA_pol_sigma_r2"/>
</dbReference>
<gene>
    <name evidence="2" type="ORF">LHJ74_30860</name>
</gene>
<feature type="domain" description="RNA polymerase sigma-70 region 2" evidence="1">
    <location>
        <begin position="26"/>
        <end position="90"/>
    </location>
</feature>
<dbReference type="InterPro" id="IPR007627">
    <property type="entry name" value="RNA_pol_sigma70_r2"/>
</dbReference>
<dbReference type="SUPFAM" id="SSF88946">
    <property type="entry name" value="Sigma2 domain of RNA polymerase sigma factors"/>
    <property type="match status" value="1"/>
</dbReference>
<dbReference type="Proteomes" id="UP001156389">
    <property type="component" value="Unassembled WGS sequence"/>
</dbReference>
<name>A0ABT2K2Z1_9ACTN</name>
<comment type="caution">
    <text evidence="2">The sequence shown here is derived from an EMBL/GenBank/DDBJ whole genome shotgun (WGS) entry which is preliminary data.</text>
</comment>
<organism evidence="2 3">
    <name type="scientific">Streptomyces gossypii</name>
    <dbReference type="NCBI Taxonomy" id="2883101"/>
    <lineage>
        <taxon>Bacteria</taxon>
        <taxon>Bacillati</taxon>
        <taxon>Actinomycetota</taxon>
        <taxon>Actinomycetes</taxon>
        <taxon>Kitasatosporales</taxon>
        <taxon>Streptomycetaceae</taxon>
        <taxon>Streptomyces</taxon>
    </lineage>
</organism>
<evidence type="ECO:0000313" key="3">
    <source>
        <dbReference type="Proteomes" id="UP001156389"/>
    </source>
</evidence>
<sequence length="282" mass="30513">MTDFAITDVQTAQAGGLEGTSAAGRLIDAFGPRIHWHAYNAATVGGTTNYDVIEDLEQDARLKLWQALDRFEGTTEGQFASFAEGVIKGAVGMSRQAGDSLVSRDTANRFERALRAANGDVYLAQMLASDPDVMGKHGLSTELALAARMAYQGVFYLDAPLPNQADTTVGDMREPKIGPVLVSEIGIPEDLIEPADITAAQNARERRETVPKVHSVLSMLSATQRLILQALTGIEPVAYYGTENDDALAEDHGLVRKQIKVNRSKAKSNFAAKWIATYGEWS</sequence>
<dbReference type="Gene3D" id="1.10.1740.10">
    <property type="match status" value="1"/>
</dbReference>
<protein>
    <recommendedName>
        <fullName evidence="1">RNA polymerase sigma-70 region 2 domain-containing protein</fullName>
    </recommendedName>
</protein>
<evidence type="ECO:0000313" key="2">
    <source>
        <dbReference type="EMBL" id="MCT2594258.1"/>
    </source>
</evidence>
<dbReference type="EMBL" id="JAJAGO010000019">
    <property type="protein sequence ID" value="MCT2594258.1"/>
    <property type="molecule type" value="Genomic_DNA"/>
</dbReference>